<feature type="domain" description="HTH crp-type" evidence="5">
    <location>
        <begin position="189"/>
        <end position="256"/>
    </location>
</feature>
<evidence type="ECO:0000256" key="1">
    <source>
        <dbReference type="ARBA" id="ARBA00023015"/>
    </source>
</evidence>
<dbReference type="InterPro" id="IPR012318">
    <property type="entry name" value="HTH_CRP"/>
</dbReference>
<feature type="domain" description="Cyclic nucleotide-binding" evidence="4">
    <location>
        <begin position="52"/>
        <end position="100"/>
    </location>
</feature>
<dbReference type="GO" id="GO:0003677">
    <property type="term" value="F:DNA binding"/>
    <property type="evidence" value="ECO:0007669"/>
    <property type="project" value="UniProtKB-KW"/>
</dbReference>
<name>A0A101HIR7_9BACT</name>
<keyword evidence="1" id="KW-0805">Transcription regulation</keyword>
<dbReference type="PANTHER" id="PTHR24567:SF58">
    <property type="entry name" value="CYCLIC AMP-BINDING REGULATORY PROTEIN"/>
    <property type="match status" value="1"/>
</dbReference>
<dbReference type="SUPFAM" id="SSF51206">
    <property type="entry name" value="cAMP-binding domain-like"/>
    <property type="match status" value="1"/>
</dbReference>
<evidence type="ECO:0000259" key="4">
    <source>
        <dbReference type="PROSITE" id="PS50042"/>
    </source>
</evidence>
<evidence type="ECO:0000313" key="6">
    <source>
        <dbReference type="EMBL" id="KUK77235.1"/>
    </source>
</evidence>
<dbReference type="Pfam" id="PF00027">
    <property type="entry name" value="cNMP_binding"/>
    <property type="match status" value="1"/>
</dbReference>
<evidence type="ECO:0000313" key="7">
    <source>
        <dbReference type="Proteomes" id="UP000053860"/>
    </source>
</evidence>
<evidence type="ECO:0000259" key="5">
    <source>
        <dbReference type="PROSITE" id="PS51063"/>
    </source>
</evidence>
<dbReference type="Gene3D" id="2.60.120.10">
    <property type="entry name" value="Jelly Rolls"/>
    <property type="match status" value="1"/>
</dbReference>
<dbReference type="AlphaFoldDB" id="A0A101HIR7"/>
<keyword evidence="3" id="KW-0804">Transcription</keyword>
<dbReference type="SMART" id="SM00100">
    <property type="entry name" value="cNMP"/>
    <property type="match status" value="1"/>
</dbReference>
<dbReference type="PROSITE" id="PS50042">
    <property type="entry name" value="CNMP_BINDING_3"/>
    <property type="match status" value="1"/>
</dbReference>
<dbReference type="GO" id="GO:0003700">
    <property type="term" value="F:DNA-binding transcription factor activity"/>
    <property type="evidence" value="ECO:0007669"/>
    <property type="project" value="TreeGrafter"/>
</dbReference>
<dbReference type="Proteomes" id="UP000053860">
    <property type="component" value="Unassembled WGS sequence"/>
</dbReference>
<dbReference type="InterPro" id="IPR050397">
    <property type="entry name" value="Env_Response_Regulators"/>
</dbReference>
<keyword evidence="2" id="KW-0238">DNA-binding</keyword>
<organism evidence="6 7">
    <name type="scientific">Proteiniphilum acetatigenes</name>
    <dbReference type="NCBI Taxonomy" id="294710"/>
    <lineage>
        <taxon>Bacteria</taxon>
        <taxon>Pseudomonadati</taxon>
        <taxon>Bacteroidota</taxon>
        <taxon>Bacteroidia</taxon>
        <taxon>Bacteroidales</taxon>
        <taxon>Dysgonomonadaceae</taxon>
        <taxon>Proteiniphilum</taxon>
    </lineage>
</organism>
<proteinExistence type="predicted"/>
<dbReference type="InterPro" id="IPR014710">
    <property type="entry name" value="RmlC-like_jellyroll"/>
</dbReference>
<sequence>MEKSKHTPEKHQGHSHNHLHHLLENQIPMDPWIDESYHQVYHHNQELSYCPLFKGMSQGEHDQFLDRNVKEVLTYKKGETIVLQGEPIHSVMLLVQGSVRTEMITREGNVLHIDILEAVIPLAPAFIYGVKKSYPVDVIAAEPCVFLKISKDAWLDEMANNKQLLTNFLTMNADLTFFLTNKLQMISLKSLRKKLATFFLEKTTVEKDTFNLKRSRTQLAEYFGVQRQSLARSMKEMEDDGIILLKGRTVKILDRNKLVRE</sequence>
<evidence type="ECO:0000256" key="3">
    <source>
        <dbReference type="ARBA" id="ARBA00023163"/>
    </source>
</evidence>
<comment type="caution">
    <text evidence="6">The sequence shown here is derived from an EMBL/GenBank/DDBJ whole genome shotgun (WGS) entry which is preliminary data.</text>
</comment>
<dbReference type="PANTHER" id="PTHR24567">
    <property type="entry name" value="CRP FAMILY TRANSCRIPTIONAL REGULATORY PROTEIN"/>
    <property type="match status" value="1"/>
</dbReference>
<protein>
    <submittedName>
        <fullName evidence="6">cAMP-binding domain transcriptional regulator</fullName>
    </submittedName>
</protein>
<dbReference type="SMART" id="SM00419">
    <property type="entry name" value="HTH_CRP"/>
    <property type="match status" value="1"/>
</dbReference>
<dbReference type="CDD" id="cd00038">
    <property type="entry name" value="CAP_ED"/>
    <property type="match status" value="1"/>
</dbReference>
<dbReference type="GO" id="GO:0005829">
    <property type="term" value="C:cytosol"/>
    <property type="evidence" value="ECO:0007669"/>
    <property type="project" value="TreeGrafter"/>
</dbReference>
<dbReference type="InterPro" id="IPR000595">
    <property type="entry name" value="cNMP-bd_dom"/>
</dbReference>
<dbReference type="Pfam" id="PF13545">
    <property type="entry name" value="HTH_Crp_2"/>
    <property type="match status" value="1"/>
</dbReference>
<gene>
    <name evidence="6" type="ORF">XD92_0869</name>
</gene>
<reference evidence="7" key="1">
    <citation type="journal article" date="2015" name="MBio">
        <title>Genome-Resolved Metagenomic Analysis Reveals Roles for Candidate Phyla and Other Microbial Community Members in Biogeochemical Transformations in Oil Reservoirs.</title>
        <authorList>
            <person name="Hu P."/>
            <person name="Tom L."/>
            <person name="Singh A."/>
            <person name="Thomas B.C."/>
            <person name="Baker B.J."/>
            <person name="Piceno Y.M."/>
            <person name="Andersen G.L."/>
            <person name="Banfield J.F."/>
        </authorList>
    </citation>
    <scope>NUCLEOTIDE SEQUENCE [LARGE SCALE GENOMIC DNA]</scope>
</reference>
<dbReference type="InterPro" id="IPR018490">
    <property type="entry name" value="cNMP-bd_dom_sf"/>
</dbReference>
<dbReference type="EMBL" id="LGGN01000151">
    <property type="protein sequence ID" value="KUK77235.1"/>
    <property type="molecule type" value="Genomic_DNA"/>
</dbReference>
<accession>A0A101HIR7</accession>
<evidence type="ECO:0000256" key="2">
    <source>
        <dbReference type="ARBA" id="ARBA00023125"/>
    </source>
</evidence>
<dbReference type="InterPro" id="IPR036390">
    <property type="entry name" value="WH_DNA-bd_sf"/>
</dbReference>
<dbReference type="PROSITE" id="PS51063">
    <property type="entry name" value="HTH_CRP_2"/>
    <property type="match status" value="1"/>
</dbReference>
<dbReference type="SUPFAM" id="SSF46785">
    <property type="entry name" value="Winged helix' DNA-binding domain"/>
    <property type="match status" value="1"/>
</dbReference>